<evidence type="ECO:0000256" key="2">
    <source>
        <dbReference type="PROSITE-ProRule" id="PRU01161"/>
    </source>
</evidence>
<dbReference type="InterPro" id="IPR016035">
    <property type="entry name" value="Acyl_Trfase/lysoPLipase"/>
</dbReference>
<dbReference type="SUPFAM" id="SSF52151">
    <property type="entry name" value="FabD/lysophospholipase-like"/>
    <property type="match status" value="1"/>
</dbReference>
<protein>
    <submittedName>
        <fullName evidence="4">NTE family protein</fullName>
    </submittedName>
</protein>
<dbReference type="Gene3D" id="3.40.1090.10">
    <property type="entry name" value="Cytosolic phospholipase A2 catalytic domain"/>
    <property type="match status" value="2"/>
</dbReference>
<dbReference type="Proteomes" id="UP001158049">
    <property type="component" value="Unassembled WGS sequence"/>
</dbReference>
<dbReference type="Pfam" id="PF01734">
    <property type="entry name" value="Patatin"/>
    <property type="match status" value="1"/>
</dbReference>
<dbReference type="InterPro" id="IPR002641">
    <property type="entry name" value="PNPLA_dom"/>
</dbReference>
<comment type="caution">
    <text evidence="4">The sequence shown here is derived from an EMBL/GenBank/DDBJ whole genome shotgun (WGS) entry which is preliminary data.</text>
</comment>
<dbReference type="PROSITE" id="PS51635">
    <property type="entry name" value="PNPLA"/>
    <property type="match status" value="1"/>
</dbReference>
<accession>A0ABY1QPG9</accession>
<proteinExistence type="predicted"/>
<keyword evidence="5" id="KW-1185">Reference proteome</keyword>
<evidence type="ECO:0000313" key="5">
    <source>
        <dbReference type="Proteomes" id="UP001158049"/>
    </source>
</evidence>
<evidence type="ECO:0000259" key="3">
    <source>
        <dbReference type="PROSITE" id="PS51635"/>
    </source>
</evidence>
<name>A0ABY1QPG9_9BURK</name>
<sequence>MTRALVLGGGGVAGIAWATGIAAGLARSGADIGQAAVIVGTSAGSVVGAQLACDVDIETMLAQQLAPPAGSREQLRPYSQREADARNRQLMDKVGGYLRAARKRIGAHALRSQTPPLAERRAIVAARLPQSDWPARALRVVAVETATGDHAVFDRGSGVDFIDAIAASCAVPGTWPAVPINGRAWMDGGIRSLSNADLAAPAHCVLVIAPLGYAEGNPVSGHLRAEVRALEEGGARVAVIVPDARSIDAMTDNVLDPARCAPSAEAGIAQALRIAPEIASFWNDGAATC</sequence>
<feature type="short sequence motif" description="GXGXXG" evidence="2">
    <location>
        <begin position="9"/>
        <end position="14"/>
    </location>
</feature>
<feature type="domain" description="PNPLA" evidence="3">
    <location>
        <begin position="5"/>
        <end position="201"/>
    </location>
</feature>
<keyword evidence="2" id="KW-0378">Hydrolase</keyword>
<keyword evidence="2" id="KW-0442">Lipid degradation</keyword>
<organism evidence="4 5">
    <name type="scientific">Noviherbaspirillum suwonense</name>
    <dbReference type="NCBI Taxonomy" id="1224511"/>
    <lineage>
        <taxon>Bacteria</taxon>
        <taxon>Pseudomonadati</taxon>
        <taxon>Pseudomonadota</taxon>
        <taxon>Betaproteobacteria</taxon>
        <taxon>Burkholderiales</taxon>
        <taxon>Oxalobacteraceae</taxon>
        <taxon>Noviherbaspirillum</taxon>
    </lineage>
</organism>
<feature type="active site" description="Nucleophile" evidence="2">
    <location>
        <position position="42"/>
    </location>
</feature>
<feature type="short sequence motif" description="DGA/G" evidence="2">
    <location>
        <begin position="187"/>
        <end position="189"/>
    </location>
</feature>
<reference evidence="4 5" key="1">
    <citation type="submission" date="2017-05" db="EMBL/GenBank/DDBJ databases">
        <authorList>
            <person name="Varghese N."/>
            <person name="Submissions S."/>
        </authorList>
    </citation>
    <scope>NUCLEOTIDE SEQUENCE [LARGE SCALE GENOMIC DNA]</scope>
    <source>
        <strain evidence="4 5">DSM 26001</strain>
    </source>
</reference>
<evidence type="ECO:0000313" key="4">
    <source>
        <dbReference type="EMBL" id="SMP77262.1"/>
    </source>
</evidence>
<feature type="active site" description="Proton acceptor" evidence="2">
    <location>
        <position position="187"/>
    </location>
</feature>
<dbReference type="RefSeq" id="WP_283444902.1">
    <property type="nucleotide sequence ID" value="NZ_FXUL01000026.1"/>
</dbReference>
<keyword evidence="1 2" id="KW-0443">Lipid metabolism</keyword>
<feature type="short sequence motif" description="GXSXG" evidence="2">
    <location>
        <begin position="40"/>
        <end position="44"/>
    </location>
</feature>
<gene>
    <name evidence="4" type="ORF">SAMN06295970_12635</name>
</gene>
<dbReference type="EMBL" id="FXUL01000026">
    <property type="protein sequence ID" value="SMP77262.1"/>
    <property type="molecule type" value="Genomic_DNA"/>
</dbReference>
<evidence type="ECO:0000256" key="1">
    <source>
        <dbReference type="ARBA" id="ARBA00023098"/>
    </source>
</evidence>